<name>A0A4Y2B7Q9_ARAVE</name>
<gene>
    <name evidence="1" type="ORF">AVEN_103071_1</name>
</gene>
<reference evidence="1 2" key="1">
    <citation type="journal article" date="2019" name="Sci. Rep.">
        <title>Orb-weaving spider Araneus ventricosus genome elucidates the spidroin gene catalogue.</title>
        <authorList>
            <person name="Kono N."/>
            <person name="Nakamura H."/>
            <person name="Ohtoshi R."/>
            <person name="Moran D.A.P."/>
            <person name="Shinohara A."/>
            <person name="Yoshida Y."/>
            <person name="Fujiwara M."/>
            <person name="Mori M."/>
            <person name="Tomita M."/>
            <person name="Arakawa K."/>
        </authorList>
    </citation>
    <scope>NUCLEOTIDE SEQUENCE [LARGE SCALE GENOMIC DNA]</scope>
</reference>
<keyword evidence="2" id="KW-1185">Reference proteome</keyword>
<evidence type="ECO:0000313" key="1">
    <source>
        <dbReference type="EMBL" id="GBL88431.1"/>
    </source>
</evidence>
<comment type="caution">
    <text evidence="1">The sequence shown here is derived from an EMBL/GenBank/DDBJ whole genome shotgun (WGS) entry which is preliminary data.</text>
</comment>
<evidence type="ECO:0000313" key="2">
    <source>
        <dbReference type="Proteomes" id="UP000499080"/>
    </source>
</evidence>
<dbReference type="EMBL" id="BGPR01000059">
    <property type="protein sequence ID" value="GBL88431.1"/>
    <property type="molecule type" value="Genomic_DNA"/>
</dbReference>
<organism evidence="1 2">
    <name type="scientific">Araneus ventricosus</name>
    <name type="common">Orbweaver spider</name>
    <name type="synonym">Epeira ventricosa</name>
    <dbReference type="NCBI Taxonomy" id="182803"/>
    <lineage>
        <taxon>Eukaryota</taxon>
        <taxon>Metazoa</taxon>
        <taxon>Ecdysozoa</taxon>
        <taxon>Arthropoda</taxon>
        <taxon>Chelicerata</taxon>
        <taxon>Arachnida</taxon>
        <taxon>Araneae</taxon>
        <taxon>Araneomorphae</taxon>
        <taxon>Entelegynae</taxon>
        <taxon>Araneoidea</taxon>
        <taxon>Araneidae</taxon>
        <taxon>Araneus</taxon>
    </lineage>
</organism>
<protein>
    <submittedName>
        <fullName evidence="1">Uncharacterized protein</fullName>
    </submittedName>
</protein>
<accession>A0A4Y2B7Q9</accession>
<dbReference type="Proteomes" id="UP000499080">
    <property type="component" value="Unassembled WGS sequence"/>
</dbReference>
<dbReference type="AlphaFoldDB" id="A0A4Y2B7Q9"/>
<proteinExistence type="predicted"/>
<sequence length="91" mass="10271">MTGTTRDLAPTSCVPQVQYTTDLQWNQISNLKPSCSKAEILPLGQRLTRKANPYSSRHSSLRFSNLIPKLISRDVEQARPWLISALLTFRG</sequence>